<dbReference type="InterPro" id="IPR029058">
    <property type="entry name" value="AB_hydrolase_fold"/>
</dbReference>
<feature type="domain" description="Acetyl xylan esterase" evidence="1">
    <location>
        <begin position="3"/>
        <end position="114"/>
    </location>
</feature>
<dbReference type="AlphaFoldDB" id="A0AA41QAM7"/>
<feature type="domain" description="Acetyl xylan esterase" evidence="1">
    <location>
        <begin position="124"/>
        <end position="188"/>
    </location>
</feature>
<dbReference type="GO" id="GO:0052689">
    <property type="term" value="F:carboxylic ester hydrolase activity"/>
    <property type="evidence" value="ECO:0007669"/>
    <property type="project" value="TreeGrafter"/>
</dbReference>
<dbReference type="RefSeq" id="WP_236087656.1">
    <property type="nucleotide sequence ID" value="NZ_JAKGSG010000011.1"/>
</dbReference>
<dbReference type="Gene3D" id="3.40.50.1820">
    <property type="entry name" value="alpha/beta hydrolase"/>
    <property type="match status" value="1"/>
</dbReference>
<keyword evidence="3" id="KW-1185">Reference proteome</keyword>
<protein>
    <submittedName>
        <fullName evidence="2">Acetylxylan esterase</fullName>
    </submittedName>
</protein>
<evidence type="ECO:0000259" key="1">
    <source>
        <dbReference type="Pfam" id="PF05448"/>
    </source>
</evidence>
<dbReference type="InterPro" id="IPR008391">
    <property type="entry name" value="AXE1_dom"/>
</dbReference>
<organism evidence="2 3">
    <name type="scientific">Antribacter soli</name>
    <dbReference type="NCBI Taxonomy" id="2910976"/>
    <lineage>
        <taxon>Bacteria</taxon>
        <taxon>Bacillati</taxon>
        <taxon>Actinomycetota</taxon>
        <taxon>Actinomycetes</taxon>
        <taxon>Micrococcales</taxon>
        <taxon>Promicromonosporaceae</taxon>
        <taxon>Antribacter</taxon>
    </lineage>
</organism>
<dbReference type="Proteomes" id="UP001165405">
    <property type="component" value="Unassembled WGS sequence"/>
</dbReference>
<evidence type="ECO:0000313" key="2">
    <source>
        <dbReference type="EMBL" id="MCF4119943.1"/>
    </source>
</evidence>
<gene>
    <name evidence="2" type="ORF">L1785_03025</name>
</gene>
<proteinExistence type="predicted"/>
<accession>A0AA41QAM7</accession>
<name>A0AA41QAM7_9MICO</name>
<dbReference type="EMBL" id="JAKGSG010000011">
    <property type="protein sequence ID" value="MCF4119943.1"/>
    <property type="molecule type" value="Genomic_DNA"/>
</dbReference>
<comment type="caution">
    <text evidence="2">The sequence shown here is derived from an EMBL/GenBank/DDBJ whole genome shotgun (WGS) entry which is preliminary data.</text>
</comment>
<dbReference type="GO" id="GO:0005976">
    <property type="term" value="P:polysaccharide metabolic process"/>
    <property type="evidence" value="ECO:0007669"/>
    <property type="project" value="TreeGrafter"/>
</dbReference>
<reference evidence="2" key="1">
    <citation type="submission" date="2022-01" db="EMBL/GenBank/DDBJ databases">
        <title>Antribacter sp. nov., isolated from Guizhou of China.</title>
        <authorList>
            <person name="Chengliang C."/>
            <person name="Ya Z."/>
        </authorList>
    </citation>
    <scope>NUCLEOTIDE SEQUENCE</scope>
    <source>
        <strain evidence="2">KLBMP 9083</strain>
    </source>
</reference>
<dbReference type="Pfam" id="PF05448">
    <property type="entry name" value="AXE1"/>
    <property type="match status" value="2"/>
</dbReference>
<evidence type="ECO:0000313" key="3">
    <source>
        <dbReference type="Proteomes" id="UP001165405"/>
    </source>
</evidence>
<dbReference type="InterPro" id="IPR039069">
    <property type="entry name" value="CE7"/>
</dbReference>
<sequence>MQFDLPIVELAPAAPPATDEPSGFDDFWARTLVRSREVEVTPDLEPALAPLGLIADDVSFPGLDGRPVRGRLVRPANAVVGLPTIVELREAGGPFETDVARFARAGFAHFTVEIEREDDLGDPFNRDVFTDALRAVQAMRTVPGIDPSRMAVIGTGRCAASVVAIAGVLHDTACVVVDAPLVGAHRDALVAAARRATTPLLVGPGGEPGFGEIEAAWGAHSGEALGAMTQQGGSVEAVERVRDASASAGTGGRTARQIEWVLAHTHQSEYFVPRVLN</sequence>
<dbReference type="SUPFAM" id="SSF53474">
    <property type="entry name" value="alpha/beta-Hydrolases"/>
    <property type="match status" value="1"/>
</dbReference>
<dbReference type="PANTHER" id="PTHR40111">
    <property type="entry name" value="CEPHALOSPORIN-C DEACETYLASE"/>
    <property type="match status" value="1"/>
</dbReference>
<dbReference type="PANTHER" id="PTHR40111:SF1">
    <property type="entry name" value="CEPHALOSPORIN-C DEACETYLASE"/>
    <property type="match status" value="1"/>
</dbReference>